<evidence type="ECO:0000256" key="1">
    <source>
        <dbReference type="SAM" id="MobiDB-lite"/>
    </source>
</evidence>
<dbReference type="PANTHER" id="PTHR37857:SF1">
    <property type="entry name" value="TRANSMEMBRANE PROTEIN 273"/>
    <property type="match status" value="1"/>
</dbReference>
<dbReference type="Proteomes" id="UP000245320">
    <property type="component" value="Chromosome 16"/>
</dbReference>
<dbReference type="InterPro" id="IPR029395">
    <property type="entry name" value="DUF4514"/>
</dbReference>
<dbReference type="Pfam" id="PF14986">
    <property type="entry name" value="DUF4514"/>
    <property type="match status" value="1"/>
</dbReference>
<protein>
    <submittedName>
        <fullName evidence="3">Transmembrane protein 273</fullName>
    </submittedName>
</protein>
<gene>
    <name evidence="3" type="primary">TMEM273</name>
</gene>
<dbReference type="RefSeq" id="XP_033697590.1">
    <property type="nucleotide sequence ID" value="XM_033841699.1"/>
</dbReference>
<feature type="region of interest" description="Disordered" evidence="1">
    <location>
        <begin position="108"/>
        <end position="141"/>
    </location>
</feature>
<reference evidence="3" key="1">
    <citation type="submission" date="2025-08" db="UniProtKB">
        <authorList>
            <consortium name="RefSeq"/>
        </authorList>
    </citation>
    <scope>IDENTIFICATION</scope>
    <source>
        <tissue evidence="3">Spleen</tissue>
    </source>
</reference>
<sequence>MELGQRSPPSLPDWLTQLHPGGVVLQESLSSKGTLSPPQGSAHQAQCRLHVTSSGKALGSQTDIKYATIGIAVGFATSASFLALKICMIRKHLFDNDSSEQRSTNVGFNDSIELKKRTPSGQKKHAEQRPTVTKSMTHSSPAQVIANSSNTESDTFPSICLLTLGNDFFLFCHQSG</sequence>
<keyword evidence="3" id="KW-0812">Transmembrane</keyword>
<keyword evidence="3" id="KW-0472">Membrane</keyword>
<organism evidence="2 3">
    <name type="scientific">Tursiops truncatus</name>
    <name type="common">Atlantic bottle-nosed dolphin</name>
    <name type="synonym">Delphinus truncatus</name>
    <dbReference type="NCBI Taxonomy" id="9739"/>
    <lineage>
        <taxon>Eukaryota</taxon>
        <taxon>Metazoa</taxon>
        <taxon>Chordata</taxon>
        <taxon>Craniata</taxon>
        <taxon>Vertebrata</taxon>
        <taxon>Euteleostomi</taxon>
        <taxon>Mammalia</taxon>
        <taxon>Eutheria</taxon>
        <taxon>Laurasiatheria</taxon>
        <taxon>Artiodactyla</taxon>
        <taxon>Whippomorpha</taxon>
        <taxon>Cetacea</taxon>
        <taxon>Odontoceti</taxon>
        <taxon>Delphinidae</taxon>
        <taxon>Tursiops</taxon>
    </lineage>
</organism>
<dbReference type="InParanoid" id="A0A6J3Q5F4"/>
<name>A0A6J3Q5F4_TURTR</name>
<dbReference type="PANTHER" id="PTHR37857">
    <property type="entry name" value="TRANSMEMBRANE PROTEIN 273"/>
    <property type="match status" value="1"/>
</dbReference>
<proteinExistence type="predicted"/>
<keyword evidence="2" id="KW-1185">Reference proteome</keyword>
<evidence type="ECO:0000313" key="2">
    <source>
        <dbReference type="Proteomes" id="UP000245320"/>
    </source>
</evidence>
<dbReference type="CTD" id="170371"/>
<evidence type="ECO:0000313" key="3">
    <source>
        <dbReference type="RefSeq" id="XP_033697590.1"/>
    </source>
</evidence>
<dbReference type="AlphaFoldDB" id="A0A6J3Q5F4"/>
<accession>A0A6J3Q5F4</accession>
<feature type="compositionally biased region" description="Polar residues" evidence="1">
    <location>
        <begin position="130"/>
        <end position="141"/>
    </location>
</feature>
<dbReference type="OrthoDB" id="9450584at2759"/>